<protein>
    <recommendedName>
        <fullName evidence="3">ATP-binding protein</fullName>
    </recommendedName>
</protein>
<evidence type="ECO:0008006" key="3">
    <source>
        <dbReference type="Google" id="ProtNLM"/>
    </source>
</evidence>
<organism evidence="1 2">
    <name type="scientific">Streptomyces machairae</name>
    <dbReference type="NCBI Taxonomy" id="3134109"/>
    <lineage>
        <taxon>Bacteria</taxon>
        <taxon>Bacillati</taxon>
        <taxon>Actinomycetota</taxon>
        <taxon>Actinomycetes</taxon>
        <taxon>Kitasatosporales</taxon>
        <taxon>Streptomycetaceae</taxon>
        <taxon>Streptomyces</taxon>
    </lineage>
</organism>
<sequence>MRAVTPGGDPVLAARFAVPTVPRTFVRRARLLDQLAEGPRTPLTLVNGPAGAGKTLLVADWITAREPGTSPG</sequence>
<evidence type="ECO:0000313" key="1">
    <source>
        <dbReference type="EMBL" id="MEJ8669155.1"/>
    </source>
</evidence>
<accession>A0ABU8UJQ7</accession>
<reference evidence="1 2" key="1">
    <citation type="submission" date="2024-03" db="EMBL/GenBank/DDBJ databases">
        <title>Novel Streptomyces species of biotechnological and ecological value are a feature of Machair soil.</title>
        <authorList>
            <person name="Prole J.R."/>
            <person name="Goodfellow M."/>
            <person name="Allenby N."/>
            <person name="Ward A.C."/>
        </authorList>
    </citation>
    <scope>NUCLEOTIDE SEQUENCE [LARGE SCALE GENOMIC DNA]</scope>
    <source>
        <strain evidence="1 2">MS1.AVA.1</strain>
    </source>
</reference>
<name>A0ABU8UJQ7_9ACTN</name>
<dbReference type="Proteomes" id="UP001376459">
    <property type="component" value="Unassembled WGS sequence"/>
</dbReference>
<keyword evidence="2" id="KW-1185">Reference proteome</keyword>
<comment type="caution">
    <text evidence="1">The sequence shown here is derived from an EMBL/GenBank/DDBJ whole genome shotgun (WGS) entry which is preliminary data.</text>
</comment>
<proteinExistence type="predicted"/>
<gene>
    <name evidence="1" type="ORF">WKI71_13935</name>
</gene>
<evidence type="ECO:0000313" key="2">
    <source>
        <dbReference type="Proteomes" id="UP001376459"/>
    </source>
</evidence>
<dbReference type="EMBL" id="JBBKAK010000001">
    <property type="protein sequence ID" value="MEJ8669155.1"/>
    <property type="molecule type" value="Genomic_DNA"/>
</dbReference>